<protein>
    <submittedName>
        <fullName evidence="1">Uncharacterized protein</fullName>
    </submittedName>
</protein>
<dbReference type="EMBL" id="ML978078">
    <property type="protein sequence ID" value="KAF2009507.1"/>
    <property type="molecule type" value="Genomic_DNA"/>
</dbReference>
<dbReference type="RefSeq" id="XP_033377846.1">
    <property type="nucleotide sequence ID" value="XM_033534612.1"/>
</dbReference>
<keyword evidence="2" id="KW-1185">Reference proteome</keyword>
<gene>
    <name evidence="1" type="ORF">BU24DRAFT_76243</name>
</gene>
<sequence length="174" mass="19699">MSCTNASQHRDPSPPPVIAAHCVAFLVNPPFLLDTADRYHAPGSTALTQWLARLHLCDFIQSALSSCLPFDRLRLLLDLSQPYCCPIFLFQIPQTGLTFFAPSYMERVTRQSIFFFFSSKLYLGPWVRLMHLVPIFSPTAEPHMYRPDTARVQKCSKGFVNHHSCTLPLAGSQR</sequence>
<reference evidence="1" key="1">
    <citation type="journal article" date="2020" name="Stud. Mycol.">
        <title>101 Dothideomycetes genomes: a test case for predicting lifestyles and emergence of pathogens.</title>
        <authorList>
            <person name="Haridas S."/>
            <person name="Albert R."/>
            <person name="Binder M."/>
            <person name="Bloem J."/>
            <person name="Labutti K."/>
            <person name="Salamov A."/>
            <person name="Andreopoulos B."/>
            <person name="Baker S."/>
            <person name="Barry K."/>
            <person name="Bills G."/>
            <person name="Bluhm B."/>
            <person name="Cannon C."/>
            <person name="Castanera R."/>
            <person name="Culley D."/>
            <person name="Daum C."/>
            <person name="Ezra D."/>
            <person name="Gonzalez J."/>
            <person name="Henrissat B."/>
            <person name="Kuo A."/>
            <person name="Liang C."/>
            <person name="Lipzen A."/>
            <person name="Lutzoni F."/>
            <person name="Magnuson J."/>
            <person name="Mondo S."/>
            <person name="Nolan M."/>
            <person name="Ohm R."/>
            <person name="Pangilinan J."/>
            <person name="Park H.-J."/>
            <person name="Ramirez L."/>
            <person name="Alfaro M."/>
            <person name="Sun H."/>
            <person name="Tritt A."/>
            <person name="Yoshinaga Y."/>
            <person name="Zwiers L.-H."/>
            <person name="Turgeon B."/>
            <person name="Goodwin S."/>
            <person name="Spatafora J."/>
            <person name="Crous P."/>
            <person name="Grigoriev I."/>
        </authorList>
    </citation>
    <scope>NUCLEOTIDE SEQUENCE</scope>
    <source>
        <strain evidence="1">CBS 175.79</strain>
    </source>
</reference>
<name>A0A6A5X9R1_9PLEO</name>
<dbReference type="GeneID" id="54292009"/>
<evidence type="ECO:0000313" key="2">
    <source>
        <dbReference type="Proteomes" id="UP000799778"/>
    </source>
</evidence>
<organism evidence="1 2">
    <name type="scientific">Aaosphaeria arxii CBS 175.79</name>
    <dbReference type="NCBI Taxonomy" id="1450172"/>
    <lineage>
        <taxon>Eukaryota</taxon>
        <taxon>Fungi</taxon>
        <taxon>Dikarya</taxon>
        <taxon>Ascomycota</taxon>
        <taxon>Pezizomycotina</taxon>
        <taxon>Dothideomycetes</taxon>
        <taxon>Pleosporomycetidae</taxon>
        <taxon>Pleosporales</taxon>
        <taxon>Pleosporales incertae sedis</taxon>
        <taxon>Aaosphaeria</taxon>
    </lineage>
</organism>
<proteinExistence type="predicted"/>
<dbReference type="AlphaFoldDB" id="A0A6A5X9R1"/>
<accession>A0A6A5X9R1</accession>
<evidence type="ECO:0000313" key="1">
    <source>
        <dbReference type="EMBL" id="KAF2009507.1"/>
    </source>
</evidence>
<dbReference type="Proteomes" id="UP000799778">
    <property type="component" value="Unassembled WGS sequence"/>
</dbReference>